<dbReference type="GO" id="GO:0016787">
    <property type="term" value="F:hydrolase activity"/>
    <property type="evidence" value="ECO:0007669"/>
    <property type="project" value="UniProtKB-KW"/>
</dbReference>
<dbReference type="Pfam" id="PF00293">
    <property type="entry name" value="NUDIX"/>
    <property type="match status" value="1"/>
</dbReference>
<dbReference type="SUPFAM" id="SSF55811">
    <property type="entry name" value="Nudix"/>
    <property type="match status" value="1"/>
</dbReference>
<comment type="cofactor">
    <cofactor evidence="1">
        <name>Mg(2+)</name>
        <dbReference type="ChEBI" id="CHEBI:18420"/>
    </cofactor>
</comment>
<evidence type="ECO:0000313" key="7">
    <source>
        <dbReference type="Proteomes" id="UP000199614"/>
    </source>
</evidence>
<dbReference type="PROSITE" id="PS00893">
    <property type="entry name" value="NUDIX_BOX"/>
    <property type="match status" value="1"/>
</dbReference>
<evidence type="ECO:0000313" key="6">
    <source>
        <dbReference type="EMBL" id="SFM94917.1"/>
    </source>
</evidence>
<dbReference type="InterPro" id="IPR000086">
    <property type="entry name" value="NUDIX_hydrolase_dom"/>
</dbReference>
<keyword evidence="3 4" id="KW-0378">Hydrolase</keyword>
<dbReference type="AlphaFoldDB" id="A0A1I4V0Y0"/>
<dbReference type="STRING" id="260086.SAMN05216207_1005110"/>
<organism evidence="6 7">
    <name type="scientific">Pseudonocardia ammonioxydans</name>
    <dbReference type="NCBI Taxonomy" id="260086"/>
    <lineage>
        <taxon>Bacteria</taxon>
        <taxon>Bacillati</taxon>
        <taxon>Actinomycetota</taxon>
        <taxon>Actinomycetes</taxon>
        <taxon>Pseudonocardiales</taxon>
        <taxon>Pseudonocardiaceae</taxon>
        <taxon>Pseudonocardia</taxon>
    </lineage>
</organism>
<evidence type="ECO:0000259" key="5">
    <source>
        <dbReference type="PROSITE" id="PS51462"/>
    </source>
</evidence>
<dbReference type="EMBL" id="FOUY01000005">
    <property type="protein sequence ID" value="SFM94917.1"/>
    <property type="molecule type" value="Genomic_DNA"/>
</dbReference>
<comment type="similarity">
    <text evidence="2 4">Belongs to the Nudix hydrolase family.</text>
</comment>
<dbReference type="PANTHER" id="PTHR43046:SF14">
    <property type="entry name" value="MUTT_NUDIX FAMILY PROTEIN"/>
    <property type="match status" value="1"/>
</dbReference>
<reference evidence="6 7" key="1">
    <citation type="submission" date="2016-10" db="EMBL/GenBank/DDBJ databases">
        <authorList>
            <person name="de Groot N.N."/>
        </authorList>
    </citation>
    <scope>NUCLEOTIDE SEQUENCE [LARGE SCALE GENOMIC DNA]</scope>
    <source>
        <strain evidence="6 7">CGMCC 4.1877</strain>
    </source>
</reference>
<dbReference type="RefSeq" id="WP_093339026.1">
    <property type="nucleotide sequence ID" value="NZ_FOUY01000005.1"/>
</dbReference>
<dbReference type="CDD" id="cd04673">
    <property type="entry name" value="NUDIX_ADPRase"/>
    <property type="match status" value="1"/>
</dbReference>
<sequence>MTESSRHVPCVGAIVFDPDGRLLLVRRANEPGRGLWSVPGGRVEPGEDEHAAVVRELAEETGLTVRPGRLVGVVRRGPYRIADYLCDTAPGSASAPRAGDDADDARFVDRAAYADLPVVEGLTETLDGWGCLPRC</sequence>
<dbReference type="InterPro" id="IPR020476">
    <property type="entry name" value="Nudix_hydrolase"/>
</dbReference>
<evidence type="ECO:0000256" key="4">
    <source>
        <dbReference type="RuleBase" id="RU003476"/>
    </source>
</evidence>
<dbReference type="OrthoDB" id="9804442at2"/>
<gene>
    <name evidence="6" type="ORF">SAMN05216207_1005110</name>
</gene>
<dbReference type="InterPro" id="IPR015797">
    <property type="entry name" value="NUDIX_hydrolase-like_dom_sf"/>
</dbReference>
<evidence type="ECO:0000256" key="3">
    <source>
        <dbReference type="ARBA" id="ARBA00022801"/>
    </source>
</evidence>
<proteinExistence type="inferred from homology"/>
<dbReference type="PROSITE" id="PS51462">
    <property type="entry name" value="NUDIX"/>
    <property type="match status" value="1"/>
</dbReference>
<dbReference type="Proteomes" id="UP000199614">
    <property type="component" value="Unassembled WGS sequence"/>
</dbReference>
<evidence type="ECO:0000256" key="1">
    <source>
        <dbReference type="ARBA" id="ARBA00001946"/>
    </source>
</evidence>
<dbReference type="PANTHER" id="PTHR43046">
    <property type="entry name" value="GDP-MANNOSE MANNOSYL HYDROLASE"/>
    <property type="match status" value="1"/>
</dbReference>
<protein>
    <submittedName>
        <fullName evidence="6">ADP-ribose pyrophosphatase YjhB, NUDIX family</fullName>
    </submittedName>
</protein>
<dbReference type="Gene3D" id="3.90.79.10">
    <property type="entry name" value="Nucleoside Triphosphate Pyrophosphohydrolase"/>
    <property type="match status" value="1"/>
</dbReference>
<keyword evidence="7" id="KW-1185">Reference proteome</keyword>
<feature type="domain" description="Nudix hydrolase" evidence="5">
    <location>
        <begin position="6"/>
        <end position="130"/>
    </location>
</feature>
<evidence type="ECO:0000256" key="2">
    <source>
        <dbReference type="ARBA" id="ARBA00005582"/>
    </source>
</evidence>
<name>A0A1I4V0Y0_PSUAM</name>
<accession>A0A1I4V0Y0</accession>
<dbReference type="PRINTS" id="PR00502">
    <property type="entry name" value="NUDIXFAMILY"/>
</dbReference>
<dbReference type="InterPro" id="IPR020084">
    <property type="entry name" value="NUDIX_hydrolase_CS"/>
</dbReference>